<dbReference type="PRINTS" id="PR00038">
    <property type="entry name" value="HTHLUXR"/>
</dbReference>
<dbReference type="Pfam" id="PF00196">
    <property type="entry name" value="GerE"/>
    <property type="match status" value="1"/>
</dbReference>
<dbReference type="InterPro" id="IPR016032">
    <property type="entry name" value="Sig_transdc_resp-reg_C-effctor"/>
</dbReference>
<name>A0A1T4KL59_9ACTN</name>
<evidence type="ECO:0000256" key="2">
    <source>
        <dbReference type="ARBA" id="ARBA00023015"/>
    </source>
</evidence>
<dbReference type="GO" id="GO:0006355">
    <property type="term" value="P:regulation of DNA-templated transcription"/>
    <property type="evidence" value="ECO:0007669"/>
    <property type="project" value="InterPro"/>
</dbReference>
<protein>
    <submittedName>
        <fullName evidence="8">Two component transcriptional regulator, LuxR family</fullName>
    </submittedName>
</protein>
<keyword evidence="4" id="KW-0804">Transcription</keyword>
<dbReference type="EMBL" id="FUWS01000001">
    <property type="protein sequence ID" value="SJZ43131.1"/>
    <property type="molecule type" value="Genomic_DNA"/>
</dbReference>
<accession>A0A1T4KL59</accession>
<evidence type="ECO:0000256" key="3">
    <source>
        <dbReference type="ARBA" id="ARBA00023125"/>
    </source>
</evidence>
<dbReference type="AlphaFoldDB" id="A0A1T4KL59"/>
<feature type="domain" description="HTH luxR-type" evidence="6">
    <location>
        <begin position="154"/>
        <end position="219"/>
    </location>
</feature>
<dbReference type="PROSITE" id="PS00622">
    <property type="entry name" value="HTH_LUXR_1"/>
    <property type="match status" value="1"/>
</dbReference>
<proteinExistence type="predicted"/>
<dbReference type="Pfam" id="PF00072">
    <property type="entry name" value="Response_reg"/>
    <property type="match status" value="1"/>
</dbReference>
<feature type="modified residue" description="4-aspartylphosphate" evidence="5">
    <location>
        <position position="59"/>
    </location>
</feature>
<keyword evidence="9" id="KW-1185">Reference proteome</keyword>
<dbReference type="CDD" id="cd06170">
    <property type="entry name" value="LuxR_C_like"/>
    <property type="match status" value="1"/>
</dbReference>
<dbReference type="SUPFAM" id="SSF52172">
    <property type="entry name" value="CheY-like"/>
    <property type="match status" value="1"/>
</dbReference>
<keyword evidence="2" id="KW-0805">Transcription regulation</keyword>
<evidence type="ECO:0000313" key="8">
    <source>
        <dbReference type="EMBL" id="SJZ43131.1"/>
    </source>
</evidence>
<sequence>MVAVNEPVRVVVVDDDPMVRRGLRLLIGGGAIEVVAEAGDGEEAVRVVAEHAPDVVLMDLRMPGTDGVTATERIRSAPGAPPVLVLTTLDSDRALVRALRAGASGFLLKDAPPDELVEGILAVHRRRTHLADSVTRRLIGLAVGGGDDDTRRRARERVATLSDREREVALAVSRGLSNTEIADSLFMSVSNVKAVVGRVMAKLDAPNRVLVANTVRDARLGDDGRD</sequence>
<dbReference type="PROSITE" id="PS50043">
    <property type="entry name" value="HTH_LUXR_2"/>
    <property type="match status" value="1"/>
</dbReference>
<dbReference type="SMART" id="SM00421">
    <property type="entry name" value="HTH_LUXR"/>
    <property type="match status" value="1"/>
</dbReference>
<feature type="domain" description="Response regulatory" evidence="7">
    <location>
        <begin position="9"/>
        <end position="124"/>
    </location>
</feature>
<dbReference type="InterPro" id="IPR058245">
    <property type="entry name" value="NreC/VraR/RcsB-like_REC"/>
</dbReference>
<keyword evidence="3" id="KW-0238">DNA-binding</keyword>
<evidence type="ECO:0000259" key="7">
    <source>
        <dbReference type="PROSITE" id="PS50110"/>
    </source>
</evidence>
<evidence type="ECO:0000259" key="6">
    <source>
        <dbReference type="PROSITE" id="PS50043"/>
    </source>
</evidence>
<organism evidence="8 9">
    <name type="scientific">Marinactinospora thermotolerans DSM 45154</name>
    <dbReference type="NCBI Taxonomy" id="1122192"/>
    <lineage>
        <taxon>Bacteria</taxon>
        <taxon>Bacillati</taxon>
        <taxon>Actinomycetota</taxon>
        <taxon>Actinomycetes</taxon>
        <taxon>Streptosporangiales</taxon>
        <taxon>Nocardiopsidaceae</taxon>
        <taxon>Marinactinospora</taxon>
    </lineage>
</organism>
<dbReference type="PANTHER" id="PTHR43214">
    <property type="entry name" value="TWO-COMPONENT RESPONSE REGULATOR"/>
    <property type="match status" value="1"/>
</dbReference>
<keyword evidence="1 5" id="KW-0597">Phosphoprotein</keyword>
<dbReference type="SUPFAM" id="SSF46894">
    <property type="entry name" value="C-terminal effector domain of the bipartite response regulators"/>
    <property type="match status" value="1"/>
</dbReference>
<dbReference type="PROSITE" id="PS50110">
    <property type="entry name" value="RESPONSE_REGULATORY"/>
    <property type="match status" value="1"/>
</dbReference>
<dbReference type="GO" id="GO:0003677">
    <property type="term" value="F:DNA binding"/>
    <property type="evidence" value="ECO:0007669"/>
    <property type="project" value="UniProtKB-KW"/>
</dbReference>
<dbReference type="InterPro" id="IPR000792">
    <property type="entry name" value="Tscrpt_reg_LuxR_C"/>
</dbReference>
<dbReference type="InterPro" id="IPR011006">
    <property type="entry name" value="CheY-like_superfamily"/>
</dbReference>
<dbReference type="STRING" id="1122192.SAMN02745673_00437"/>
<gene>
    <name evidence="8" type="ORF">SAMN02745673_00437</name>
</gene>
<evidence type="ECO:0000256" key="5">
    <source>
        <dbReference type="PROSITE-ProRule" id="PRU00169"/>
    </source>
</evidence>
<dbReference type="InterPro" id="IPR039420">
    <property type="entry name" value="WalR-like"/>
</dbReference>
<evidence type="ECO:0000256" key="1">
    <source>
        <dbReference type="ARBA" id="ARBA00022553"/>
    </source>
</evidence>
<dbReference type="GO" id="GO:0000160">
    <property type="term" value="P:phosphorelay signal transduction system"/>
    <property type="evidence" value="ECO:0007669"/>
    <property type="project" value="InterPro"/>
</dbReference>
<reference evidence="8 9" key="1">
    <citation type="submission" date="2017-02" db="EMBL/GenBank/DDBJ databases">
        <authorList>
            <person name="Peterson S.W."/>
        </authorList>
    </citation>
    <scope>NUCLEOTIDE SEQUENCE [LARGE SCALE GENOMIC DNA]</scope>
    <source>
        <strain evidence="8 9">DSM 45154</strain>
    </source>
</reference>
<dbReference type="OrthoDB" id="3623000at2"/>
<dbReference type="Gene3D" id="3.40.50.2300">
    <property type="match status" value="1"/>
</dbReference>
<dbReference type="RefSeq" id="WP_078759834.1">
    <property type="nucleotide sequence ID" value="NZ_FUWS01000001.1"/>
</dbReference>
<dbReference type="InterPro" id="IPR001789">
    <property type="entry name" value="Sig_transdc_resp-reg_receiver"/>
</dbReference>
<dbReference type="SMART" id="SM00448">
    <property type="entry name" value="REC"/>
    <property type="match status" value="1"/>
</dbReference>
<evidence type="ECO:0000313" key="9">
    <source>
        <dbReference type="Proteomes" id="UP000190637"/>
    </source>
</evidence>
<evidence type="ECO:0000256" key="4">
    <source>
        <dbReference type="ARBA" id="ARBA00023163"/>
    </source>
</evidence>
<dbReference type="CDD" id="cd17535">
    <property type="entry name" value="REC_NarL-like"/>
    <property type="match status" value="1"/>
</dbReference>
<dbReference type="Proteomes" id="UP000190637">
    <property type="component" value="Unassembled WGS sequence"/>
</dbReference>
<dbReference type="PANTHER" id="PTHR43214:SF24">
    <property type="entry name" value="TRANSCRIPTIONAL REGULATORY PROTEIN NARL-RELATED"/>
    <property type="match status" value="1"/>
</dbReference>